<keyword evidence="3" id="KW-1185">Reference proteome</keyword>
<feature type="transmembrane region" description="Helical" evidence="1">
    <location>
        <begin position="174"/>
        <end position="193"/>
    </location>
</feature>
<proteinExistence type="predicted"/>
<dbReference type="EMBL" id="JADGJH010000744">
    <property type="protein sequence ID" value="KAJ3123345.1"/>
    <property type="molecule type" value="Genomic_DNA"/>
</dbReference>
<name>A0AAD5T1V3_9FUNG</name>
<keyword evidence="1" id="KW-0472">Membrane</keyword>
<sequence>MSVKMQHRDDSARDGTVYSCQQPNVYQAACSSYKCGPSLLPSATTLDPGSSLWTACPNGMGCTLVRTPSKACSAASIFGTSAEYLPPISSAPTTTIATTTTTTVLPLSQAFQTSAVVVDSSAPLFASIAPSSYYSDPASETDVANTATTTPTTVPVSDSSDSSAFASPTLPIEASLGIGFAVATVFAIALFAITNRRRHCRRNNDQKYVQSQSNNGNENNENNDIFYLPEKRELAYTSESSSVASQIPALLPTPTPPPRPSAATLSNQFPALFAVTAASFGTQKSDTPLEPPDVNISLPKFYYNDTFFDSDESSNSQTTIDNDSNIGDDDFSRSGFHGLDVAVARRISSLLSFSQPAQPSSILLPLTAPLSEASSRDNGSGSSGWGGGIISKGPGALLRWGGGIGNVRGGAVSTDMRDIIGGVIIGNGGRCDSRNSSVGCSSIESCEIKIGNSSSIFEVGSPITVGDFNQLSLSTGEENLVRIIEGRGHGVTFEFEGIQFNVNGPGSGPLGGGSLLPRFQ</sequence>
<protein>
    <submittedName>
        <fullName evidence="2">Uncharacterized protein</fullName>
    </submittedName>
</protein>
<gene>
    <name evidence="2" type="ORF">HK100_011642</name>
</gene>
<keyword evidence="1" id="KW-1133">Transmembrane helix</keyword>
<evidence type="ECO:0000313" key="2">
    <source>
        <dbReference type="EMBL" id="KAJ3123345.1"/>
    </source>
</evidence>
<accession>A0AAD5T1V3</accession>
<keyword evidence="1" id="KW-0812">Transmembrane</keyword>
<dbReference type="AlphaFoldDB" id="A0AAD5T1V3"/>
<comment type="caution">
    <text evidence="2">The sequence shown here is derived from an EMBL/GenBank/DDBJ whole genome shotgun (WGS) entry which is preliminary data.</text>
</comment>
<evidence type="ECO:0000313" key="3">
    <source>
        <dbReference type="Proteomes" id="UP001211907"/>
    </source>
</evidence>
<reference evidence="2" key="1">
    <citation type="submission" date="2020-05" db="EMBL/GenBank/DDBJ databases">
        <title>Phylogenomic resolution of chytrid fungi.</title>
        <authorList>
            <person name="Stajich J.E."/>
            <person name="Amses K."/>
            <person name="Simmons R."/>
            <person name="Seto K."/>
            <person name="Myers J."/>
            <person name="Bonds A."/>
            <person name="Quandt C.A."/>
            <person name="Barry K."/>
            <person name="Liu P."/>
            <person name="Grigoriev I."/>
            <person name="Longcore J.E."/>
            <person name="James T.Y."/>
        </authorList>
    </citation>
    <scope>NUCLEOTIDE SEQUENCE</scope>
    <source>
        <strain evidence="2">JEL0513</strain>
    </source>
</reference>
<organism evidence="2 3">
    <name type="scientific">Physocladia obscura</name>
    <dbReference type="NCBI Taxonomy" id="109957"/>
    <lineage>
        <taxon>Eukaryota</taxon>
        <taxon>Fungi</taxon>
        <taxon>Fungi incertae sedis</taxon>
        <taxon>Chytridiomycota</taxon>
        <taxon>Chytridiomycota incertae sedis</taxon>
        <taxon>Chytridiomycetes</taxon>
        <taxon>Chytridiales</taxon>
        <taxon>Chytriomycetaceae</taxon>
        <taxon>Physocladia</taxon>
    </lineage>
</organism>
<dbReference type="Proteomes" id="UP001211907">
    <property type="component" value="Unassembled WGS sequence"/>
</dbReference>
<evidence type="ECO:0000256" key="1">
    <source>
        <dbReference type="SAM" id="Phobius"/>
    </source>
</evidence>